<feature type="compositionally biased region" description="Basic and acidic residues" evidence="1">
    <location>
        <begin position="22"/>
        <end position="43"/>
    </location>
</feature>
<dbReference type="Proteomes" id="UP001286456">
    <property type="component" value="Unassembled WGS sequence"/>
</dbReference>
<reference evidence="2" key="2">
    <citation type="submission" date="2023-06" db="EMBL/GenBank/DDBJ databases">
        <authorList>
            <consortium name="Lawrence Berkeley National Laboratory"/>
            <person name="Haridas S."/>
            <person name="Hensen N."/>
            <person name="Bonometti L."/>
            <person name="Westerberg I."/>
            <person name="Brannstrom I.O."/>
            <person name="Guillou S."/>
            <person name="Cros-Aarteil S."/>
            <person name="Calhoun S."/>
            <person name="Kuo A."/>
            <person name="Mondo S."/>
            <person name="Pangilinan J."/>
            <person name="Riley R."/>
            <person name="Labutti K."/>
            <person name="Andreopoulos B."/>
            <person name="Lipzen A."/>
            <person name="Chen C."/>
            <person name="Yanf M."/>
            <person name="Daum C."/>
            <person name="Ng V."/>
            <person name="Clum A."/>
            <person name="Steindorff A."/>
            <person name="Ohm R."/>
            <person name="Martin F."/>
            <person name="Silar P."/>
            <person name="Natvig D."/>
            <person name="Lalanne C."/>
            <person name="Gautier V."/>
            <person name="Ament-Velasquez S.L."/>
            <person name="Kruys A."/>
            <person name="Hutchinson M.I."/>
            <person name="Powell A.J."/>
            <person name="Barry K."/>
            <person name="Miller A.N."/>
            <person name="Grigoriev I.V."/>
            <person name="Debuchy R."/>
            <person name="Gladieux P."/>
            <person name="Thoren M.H."/>
            <person name="Johannesson H."/>
        </authorList>
    </citation>
    <scope>NUCLEOTIDE SEQUENCE</scope>
    <source>
        <strain evidence="2">SMH4131-1</strain>
    </source>
</reference>
<dbReference type="PANTHER" id="PTHR34693:SF1">
    <property type="entry name" value="PROTEIN PAR32"/>
    <property type="match status" value="1"/>
</dbReference>
<feature type="compositionally biased region" description="Basic and acidic residues" evidence="1">
    <location>
        <begin position="91"/>
        <end position="102"/>
    </location>
</feature>
<dbReference type="AlphaFoldDB" id="A0AAE0IZK6"/>
<evidence type="ECO:0000313" key="3">
    <source>
        <dbReference type="Proteomes" id="UP001286456"/>
    </source>
</evidence>
<gene>
    <name evidence="2" type="ORF">B0T19DRAFT_474132</name>
</gene>
<evidence type="ECO:0000313" key="2">
    <source>
        <dbReference type="EMBL" id="KAK3333441.1"/>
    </source>
</evidence>
<reference evidence="2" key="1">
    <citation type="journal article" date="2023" name="Mol. Phylogenet. Evol.">
        <title>Genome-scale phylogeny and comparative genomics of the fungal order Sordariales.</title>
        <authorList>
            <person name="Hensen N."/>
            <person name="Bonometti L."/>
            <person name="Westerberg I."/>
            <person name="Brannstrom I.O."/>
            <person name="Guillou S."/>
            <person name="Cros-Aarteil S."/>
            <person name="Calhoun S."/>
            <person name="Haridas S."/>
            <person name="Kuo A."/>
            <person name="Mondo S."/>
            <person name="Pangilinan J."/>
            <person name="Riley R."/>
            <person name="LaButti K."/>
            <person name="Andreopoulos B."/>
            <person name="Lipzen A."/>
            <person name="Chen C."/>
            <person name="Yan M."/>
            <person name="Daum C."/>
            <person name="Ng V."/>
            <person name="Clum A."/>
            <person name="Steindorff A."/>
            <person name="Ohm R.A."/>
            <person name="Martin F."/>
            <person name="Silar P."/>
            <person name="Natvig D.O."/>
            <person name="Lalanne C."/>
            <person name="Gautier V."/>
            <person name="Ament-Velasquez S.L."/>
            <person name="Kruys A."/>
            <person name="Hutchinson M.I."/>
            <person name="Powell A.J."/>
            <person name="Barry K."/>
            <person name="Miller A.N."/>
            <person name="Grigoriev I.V."/>
            <person name="Debuchy R."/>
            <person name="Gladieux P."/>
            <person name="Hiltunen Thoren M."/>
            <person name="Johannesson H."/>
        </authorList>
    </citation>
    <scope>NUCLEOTIDE SEQUENCE</scope>
    <source>
        <strain evidence="2">SMH4131-1</strain>
    </source>
</reference>
<feature type="compositionally biased region" description="Polar residues" evidence="1">
    <location>
        <begin position="77"/>
        <end position="90"/>
    </location>
</feature>
<dbReference type="InterPro" id="IPR053203">
    <property type="entry name" value="Cisplatin_resist-associated"/>
</dbReference>
<dbReference type="EMBL" id="JAUEPO010000002">
    <property type="protein sequence ID" value="KAK3333441.1"/>
    <property type="molecule type" value="Genomic_DNA"/>
</dbReference>
<protein>
    <submittedName>
        <fullName evidence="2">Uncharacterized protein</fullName>
    </submittedName>
</protein>
<organism evidence="2 3">
    <name type="scientific">Cercophora scortea</name>
    <dbReference type="NCBI Taxonomy" id="314031"/>
    <lineage>
        <taxon>Eukaryota</taxon>
        <taxon>Fungi</taxon>
        <taxon>Dikarya</taxon>
        <taxon>Ascomycota</taxon>
        <taxon>Pezizomycotina</taxon>
        <taxon>Sordariomycetes</taxon>
        <taxon>Sordariomycetidae</taxon>
        <taxon>Sordariales</taxon>
        <taxon>Lasiosphaeriaceae</taxon>
        <taxon>Cercophora</taxon>
    </lineage>
</organism>
<feature type="region of interest" description="Disordered" evidence="1">
    <location>
        <begin position="65"/>
        <end position="143"/>
    </location>
</feature>
<evidence type="ECO:0000256" key="1">
    <source>
        <dbReference type="SAM" id="MobiDB-lite"/>
    </source>
</evidence>
<name>A0AAE0IZK6_9PEZI</name>
<proteinExistence type="predicted"/>
<accession>A0AAE0IZK6</accession>
<dbReference type="PANTHER" id="PTHR34693">
    <property type="entry name" value="PROTEIN PAR32"/>
    <property type="match status" value="1"/>
</dbReference>
<feature type="region of interest" description="Disordered" evidence="1">
    <location>
        <begin position="1"/>
        <end position="46"/>
    </location>
</feature>
<sequence>MSSEPVFRRVGRGGAGNWYSKQDVEDAEKKTQAADLEGQKGKQADAPLTAAITAATVASTAATTYARGGRGGAGNFASPTAVSGMDASTTQHEREQDTERTKAAVAASKPRTGGLSGRGGVGNWKDSAASAGETTPQKVEQERKKLEEMELEVLKNVEAGLAVPRPAYQKVDRDASGS</sequence>
<comment type="caution">
    <text evidence="2">The sequence shown here is derived from an EMBL/GenBank/DDBJ whole genome shotgun (WGS) entry which is preliminary data.</text>
</comment>
<keyword evidence="3" id="KW-1185">Reference proteome</keyword>